<dbReference type="GO" id="GO:0015293">
    <property type="term" value="F:symporter activity"/>
    <property type="evidence" value="ECO:0007669"/>
    <property type="project" value="UniProtKB-KW"/>
</dbReference>
<feature type="transmembrane region" description="Helical" evidence="12">
    <location>
        <begin position="457"/>
        <end position="478"/>
    </location>
</feature>
<evidence type="ECO:0000256" key="1">
    <source>
        <dbReference type="ARBA" id="ARBA00004651"/>
    </source>
</evidence>
<dbReference type="Gene3D" id="1.20.1730.10">
    <property type="entry name" value="Sodium/glucose cotransporter"/>
    <property type="match status" value="1"/>
</dbReference>
<keyword evidence="6" id="KW-0769">Symport</keyword>
<evidence type="ECO:0000256" key="5">
    <source>
        <dbReference type="ARBA" id="ARBA00022692"/>
    </source>
</evidence>
<evidence type="ECO:0000256" key="6">
    <source>
        <dbReference type="ARBA" id="ARBA00022847"/>
    </source>
</evidence>
<proteinExistence type="inferred from homology"/>
<keyword evidence="9" id="KW-0406">Ion transport</keyword>
<dbReference type="PROSITE" id="PS50283">
    <property type="entry name" value="NA_SOLUT_SYMP_3"/>
    <property type="match status" value="1"/>
</dbReference>
<evidence type="ECO:0000256" key="9">
    <source>
        <dbReference type="ARBA" id="ARBA00023065"/>
    </source>
</evidence>
<comment type="similarity">
    <text evidence="2">Belongs to the sodium:solute symporter (SSF) (TC 2.A.21) family.</text>
</comment>
<feature type="transmembrane region" description="Helical" evidence="12">
    <location>
        <begin position="150"/>
        <end position="176"/>
    </location>
</feature>
<keyword evidence="4" id="KW-1003">Cell membrane</keyword>
<evidence type="ECO:0000256" key="8">
    <source>
        <dbReference type="ARBA" id="ARBA00023053"/>
    </source>
</evidence>
<dbReference type="PANTHER" id="PTHR48086">
    <property type="entry name" value="SODIUM/PROLINE SYMPORTER-RELATED"/>
    <property type="match status" value="1"/>
</dbReference>
<keyword evidence="7 12" id="KW-1133">Transmembrane helix</keyword>
<dbReference type="InterPro" id="IPR001734">
    <property type="entry name" value="Na/solute_symporter"/>
</dbReference>
<evidence type="ECO:0000256" key="7">
    <source>
        <dbReference type="ARBA" id="ARBA00022989"/>
    </source>
</evidence>
<dbReference type="EMBL" id="FAXC01000444">
    <property type="protein sequence ID" value="CUV10586.1"/>
    <property type="molecule type" value="Genomic_DNA"/>
</dbReference>
<gene>
    <name evidence="13" type="ORF">MGWOODY_Mmi1114</name>
</gene>
<feature type="transmembrane region" description="Helical" evidence="12">
    <location>
        <begin position="431"/>
        <end position="451"/>
    </location>
</feature>
<dbReference type="Pfam" id="PF00474">
    <property type="entry name" value="SSF"/>
    <property type="match status" value="1"/>
</dbReference>
<evidence type="ECO:0000256" key="2">
    <source>
        <dbReference type="ARBA" id="ARBA00006434"/>
    </source>
</evidence>
<keyword evidence="5 12" id="KW-0812">Transmembrane</keyword>
<evidence type="ECO:0000313" key="13">
    <source>
        <dbReference type="EMBL" id="CUV10586.1"/>
    </source>
</evidence>
<feature type="transmembrane region" description="Helical" evidence="12">
    <location>
        <begin position="374"/>
        <end position="394"/>
    </location>
</feature>
<evidence type="ECO:0000256" key="4">
    <source>
        <dbReference type="ARBA" id="ARBA00022475"/>
    </source>
</evidence>
<feature type="transmembrane region" description="Helical" evidence="12">
    <location>
        <begin position="126"/>
        <end position="144"/>
    </location>
</feature>
<protein>
    <submittedName>
        <fullName evidence="13">Sodium/proline symporter</fullName>
    </submittedName>
</protein>
<feature type="transmembrane region" description="Helical" evidence="12">
    <location>
        <begin position="79"/>
        <end position="98"/>
    </location>
</feature>
<dbReference type="CDD" id="cd10322">
    <property type="entry name" value="SLC5sbd"/>
    <property type="match status" value="1"/>
</dbReference>
<keyword evidence="3" id="KW-0813">Transport</keyword>
<name>A0A160VI66_9ZZZZ</name>
<evidence type="ECO:0000256" key="12">
    <source>
        <dbReference type="SAM" id="Phobius"/>
    </source>
</evidence>
<keyword evidence="11" id="KW-0739">Sodium transport</keyword>
<organism evidence="13">
    <name type="scientific">hydrothermal vent metagenome</name>
    <dbReference type="NCBI Taxonomy" id="652676"/>
    <lineage>
        <taxon>unclassified sequences</taxon>
        <taxon>metagenomes</taxon>
        <taxon>ecological metagenomes</taxon>
    </lineage>
</organism>
<dbReference type="GO" id="GO:0005886">
    <property type="term" value="C:plasma membrane"/>
    <property type="evidence" value="ECO:0007669"/>
    <property type="project" value="UniProtKB-SubCell"/>
</dbReference>
<feature type="transmembrane region" description="Helical" evidence="12">
    <location>
        <begin position="188"/>
        <end position="209"/>
    </location>
</feature>
<keyword evidence="10 12" id="KW-0472">Membrane</keyword>
<comment type="subcellular location">
    <subcellularLocation>
        <location evidence="1">Cell membrane</location>
        <topology evidence="1">Multi-pass membrane protein</topology>
    </subcellularLocation>
</comment>
<reference evidence="13" key="1">
    <citation type="submission" date="2015-10" db="EMBL/GenBank/DDBJ databases">
        <authorList>
            <person name="Gilbert D.G."/>
        </authorList>
    </citation>
    <scope>NUCLEOTIDE SEQUENCE</scope>
</reference>
<feature type="transmembrane region" description="Helical" evidence="12">
    <location>
        <begin position="241"/>
        <end position="259"/>
    </location>
</feature>
<dbReference type="AlphaFoldDB" id="A0A160VI66"/>
<dbReference type="PANTHER" id="PTHR48086:SF3">
    <property type="entry name" value="SODIUM_PROLINE SYMPORTER"/>
    <property type="match status" value="1"/>
</dbReference>
<evidence type="ECO:0000256" key="3">
    <source>
        <dbReference type="ARBA" id="ARBA00022448"/>
    </source>
</evidence>
<sequence>MNPDPLLNTGGLIFMSVYLFSLIGIGLAGRLARKENTLADFYLAGRGMGVFVLFLTLYATQYSGNTMIGFAGKAYRGGYQSLVMVIFMSSVIGGYLIYAPKLFRLAQKHGFITTGDFIQHRFKNNALTIIIVILSIIALGNYILTNLKAIGYIVVAATGGVVGFAQGIIILSLIMVIYETLGGMRSVAWTDVIQGVLLLIGVVLIFIVIQVEYGGLAASAEIIKNEKSDLLKFPNWFERRLWISTIGLAFFGISVYPHAIQRIYAAKDENTLKRSMQIMVFMPLVTTMFMMTVGWVGLAQFPDLDSRGSEQITILMLQDIGLRVPAMGIMIILFLSAAVAAIMSTVDSALLAISSMVTKDLYGHFKPNKKQSDLIKFGKIFSWIIMALAVLLAIELPQTIWRLMEIKLELLCQISPSIFLGIHYKNLQSKSVLAGVIVGTFIALLIIFTPGLPAKPWGIHAGIWGLIANVSVLGMYQFRFQKN</sequence>
<feature type="transmembrane region" description="Helical" evidence="12">
    <location>
        <begin position="6"/>
        <end position="29"/>
    </location>
</feature>
<keyword evidence="8" id="KW-0915">Sodium</keyword>
<dbReference type="InterPro" id="IPR050277">
    <property type="entry name" value="Sodium:Solute_Symporter"/>
</dbReference>
<accession>A0A160VI66</accession>
<feature type="transmembrane region" description="Helical" evidence="12">
    <location>
        <begin position="41"/>
        <end position="59"/>
    </location>
</feature>
<dbReference type="InterPro" id="IPR038377">
    <property type="entry name" value="Na/Glc_symporter_sf"/>
</dbReference>
<evidence type="ECO:0000256" key="10">
    <source>
        <dbReference type="ARBA" id="ARBA00023136"/>
    </source>
</evidence>
<feature type="transmembrane region" description="Helical" evidence="12">
    <location>
        <begin position="326"/>
        <end position="353"/>
    </location>
</feature>
<feature type="transmembrane region" description="Helical" evidence="12">
    <location>
        <begin position="280"/>
        <end position="298"/>
    </location>
</feature>
<evidence type="ECO:0000256" key="11">
    <source>
        <dbReference type="ARBA" id="ARBA00023201"/>
    </source>
</evidence>
<dbReference type="GO" id="GO:0006814">
    <property type="term" value="P:sodium ion transport"/>
    <property type="evidence" value="ECO:0007669"/>
    <property type="project" value="UniProtKB-KW"/>
</dbReference>